<organism evidence="8 9">
    <name type="scientific">Cohnella yongneupensis</name>
    <dbReference type="NCBI Taxonomy" id="425006"/>
    <lineage>
        <taxon>Bacteria</taxon>
        <taxon>Bacillati</taxon>
        <taxon>Bacillota</taxon>
        <taxon>Bacilli</taxon>
        <taxon>Bacillales</taxon>
        <taxon>Paenibacillaceae</taxon>
        <taxon>Cohnella</taxon>
    </lineage>
</organism>
<evidence type="ECO:0000256" key="2">
    <source>
        <dbReference type="ARBA" id="ARBA00010671"/>
    </source>
</evidence>
<evidence type="ECO:0000256" key="3">
    <source>
        <dbReference type="ARBA" id="ARBA00022793"/>
    </source>
</evidence>
<keyword evidence="9" id="KW-1185">Reference proteome</keyword>
<dbReference type="Pfam" id="PF01276">
    <property type="entry name" value="OKR_DC_1"/>
    <property type="match status" value="1"/>
</dbReference>
<evidence type="ECO:0000256" key="1">
    <source>
        <dbReference type="ARBA" id="ARBA00001933"/>
    </source>
</evidence>
<dbReference type="InterPro" id="IPR008286">
    <property type="entry name" value="Prn/Lys/Arg_de-COase_C"/>
</dbReference>
<dbReference type="InterPro" id="IPR052357">
    <property type="entry name" value="Orn_Lys_Arg_decarboxylase-I"/>
</dbReference>
<keyword evidence="3" id="KW-0210">Decarboxylase</keyword>
<dbReference type="PANTHER" id="PTHR43277:SF3">
    <property type="entry name" value="DECARBOXYLASE, PUTATIVE-RELATED"/>
    <property type="match status" value="1"/>
</dbReference>
<evidence type="ECO:0000259" key="6">
    <source>
        <dbReference type="Pfam" id="PF01276"/>
    </source>
</evidence>
<evidence type="ECO:0000259" key="7">
    <source>
        <dbReference type="Pfam" id="PF03711"/>
    </source>
</evidence>
<keyword evidence="4" id="KW-0663">Pyridoxal phosphate</keyword>
<dbReference type="Gene3D" id="3.90.105.10">
    <property type="entry name" value="Molybdopterin biosynthesis moea protein, domain 2"/>
    <property type="match status" value="1"/>
</dbReference>
<dbReference type="SUPFAM" id="SSF55904">
    <property type="entry name" value="Ornithine decarboxylase C-terminal domain"/>
    <property type="match status" value="1"/>
</dbReference>
<keyword evidence="8" id="KW-0032">Aminotransferase</keyword>
<dbReference type="Pfam" id="PF03711">
    <property type="entry name" value="OKR_DC_1_C"/>
    <property type="match status" value="1"/>
</dbReference>
<dbReference type="EMBL" id="JBHSNC010000035">
    <property type="protein sequence ID" value="MFC5529976.1"/>
    <property type="molecule type" value="Genomic_DNA"/>
</dbReference>
<comment type="caution">
    <text evidence="8">The sequence shown here is derived from an EMBL/GenBank/DDBJ whole genome shotgun (WGS) entry which is preliminary data.</text>
</comment>
<dbReference type="RefSeq" id="WP_378111912.1">
    <property type="nucleotide sequence ID" value="NZ_JBHSNC010000035.1"/>
</dbReference>
<dbReference type="Proteomes" id="UP001596108">
    <property type="component" value="Unassembled WGS sequence"/>
</dbReference>
<comment type="cofactor">
    <cofactor evidence="1">
        <name>pyridoxal 5'-phosphate</name>
        <dbReference type="ChEBI" id="CHEBI:597326"/>
    </cofactor>
</comment>
<evidence type="ECO:0000256" key="5">
    <source>
        <dbReference type="ARBA" id="ARBA00023239"/>
    </source>
</evidence>
<evidence type="ECO:0000256" key="4">
    <source>
        <dbReference type="ARBA" id="ARBA00022898"/>
    </source>
</evidence>
<protein>
    <submittedName>
        <fullName evidence="8">Aminotransferase class I/II-fold pyridoxal phosphate-dependent enzyme</fullName>
    </submittedName>
</protein>
<keyword evidence="5" id="KW-0456">Lyase</keyword>
<dbReference type="InterPro" id="IPR036633">
    <property type="entry name" value="Prn/Lys/Arg_de-COase_C_sf"/>
</dbReference>
<accession>A0ABW0QZM8</accession>
<dbReference type="InterPro" id="IPR015421">
    <property type="entry name" value="PyrdxlP-dep_Trfase_major"/>
</dbReference>
<evidence type="ECO:0000313" key="8">
    <source>
        <dbReference type="EMBL" id="MFC5529976.1"/>
    </source>
</evidence>
<feature type="domain" description="Orn/Lys/Arg decarboxylases family 1 pyridoxal-P attachment site" evidence="6">
    <location>
        <begin position="9"/>
        <end position="293"/>
    </location>
</feature>
<gene>
    <name evidence="8" type="ORF">ACFPQ4_11045</name>
</gene>
<proteinExistence type="inferred from homology"/>
<name>A0ABW0QZM8_9BACL</name>
<evidence type="ECO:0000313" key="9">
    <source>
        <dbReference type="Proteomes" id="UP001596108"/>
    </source>
</evidence>
<reference evidence="9" key="1">
    <citation type="journal article" date="2019" name="Int. J. Syst. Evol. Microbiol.">
        <title>The Global Catalogue of Microorganisms (GCM) 10K type strain sequencing project: providing services to taxonomists for standard genome sequencing and annotation.</title>
        <authorList>
            <consortium name="The Broad Institute Genomics Platform"/>
            <consortium name="The Broad Institute Genome Sequencing Center for Infectious Disease"/>
            <person name="Wu L."/>
            <person name="Ma J."/>
        </authorList>
    </citation>
    <scope>NUCLEOTIDE SEQUENCE [LARGE SCALE GENOMIC DNA]</scope>
    <source>
        <strain evidence="9">CGMCC 1.18578</strain>
    </source>
</reference>
<dbReference type="Gene3D" id="3.40.640.10">
    <property type="entry name" value="Type I PLP-dependent aspartate aminotransferase-like (Major domain)"/>
    <property type="match status" value="1"/>
</dbReference>
<comment type="similarity">
    <text evidence="2">Belongs to the Orn/Lys/Arg decarboxylase class-I family.</text>
</comment>
<dbReference type="PANTHER" id="PTHR43277">
    <property type="entry name" value="ARGININE DECARBOXYLASE"/>
    <property type="match status" value="1"/>
</dbReference>
<keyword evidence="8" id="KW-0808">Transferase</keyword>
<dbReference type="InterPro" id="IPR015424">
    <property type="entry name" value="PyrdxlP-dep_Trfase"/>
</dbReference>
<dbReference type="InterPro" id="IPR000310">
    <property type="entry name" value="Orn/Lys/Arg_deCO2ase_major_dom"/>
</dbReference>
<dbReference type="GO" id="GO:0008483">
    <property type="term" value="F:transaminase activity"/>
    <property type="evidence" value="ECO:0007669"/>
    <property type="project" value="UniProtKB-KW"/>
</dbReference>
<dbReference type="SUPFAM" id="SSF53383">
    <property type="entry name" value="PLP-dependent transferases"/>
    <property type="match status" value="1"/>
</dbReference>
<sequence>MSMDKQRAPLYEALATHAGLSAHAFHVPGHKQRVAREDDDAAGFYRTLLQLDVTELADTDDLHHPQGAIVEAQKLAAQCFGAEETSLLVGGSTSGNLAMILGTSSPGDVFIVQRNVHKSIIHGLMLAGARAVMLAPQFESMSGLAVIPSLSSMEAALERYPDASGIILSTPNYYGMTVSLERIVQLAHRRSVPVLVDEAHGAHLGFHDAFPESALRAGADVVVQSTHKMLSAMTMGAMLHMQGNLVDREAVKQALRMVQSSSPSFPILASIDLARRQLHTSGSTLFEPALEAVRVVIESLNETPFRAIGYGAHKNDSIQYDPLKLVLFDESGKLSGARLRDELAARNCIAEMADDRYVVLALGPGSNEADGIALRDALFELASISRHLPEVPEAELSPTNPNGGVTRLDQDAAVPEPVTFRRDRLSVRTVRLTNSVGLTAGEWVIPYPPGIPVLYPGEVITSDTIEQLVLWRNSGAQIQGAQDEALEHIVVQGEC</sequence>
<feature type="domain" description="Orn/Lys/Arg decarboxylase C-terminal" evidence="7">
    <location>
        <begin position="424"/>
        <end position="464"/>
    </location>
</feature>